<evidence type="ECO:0000256" key="6">
    <source>
        <dbReference type="ARBA" id="ARBA00023014"/>
    </source>
</evidence>
<dbReference type="InterPro" id="IPR017900">
    <property type="entry name" value="4Fe4S_Fe_S_CS"/>
</dbReference>
<feature type="transmembrane region" description="Helical" evidence="7">
    <location>
        <begin position="161"/>
        <end position="179"/>
    </location>
</feature>
<dbReference type="Pfam" id="PF11614">
    <property type="entry name" value="FixG_C"/>
    <property type="match status" value="1"/>
</dbReference>
<dbReference type="GO" id="GO:0051539">
    <property type="term" value="F:4 iron, 4 sulfur cluster binding"/>
    <property type="evidence" value="ECO:0007669"/>
    <property type="project" value="UniProtKB-KW"/>
</dbReference>
<name>G8R3K7_OWEHD</name>
<dbReference type="STRING" id="926562.Oweho_2088"/>
<dbReference type="RefSeq" id="WP_014202412.1">
    <property type="nucleotide sequence ID" value="NC_016599.1"/>
</dbReference>
<dbReference type="Pfam" id="PF13746">
    <property type="entry name" value="Fer4_18"/>
    <property type="match status" value="1"/>
</dbReference>
<dbReference type="PATRIC" id="fig|926562.3.peg.2101"/>
<evidence type="ECO:0000313" key="9">
    <source>
        <dbReference type="EMBL" id="AEV33063.1"/>
    </source>
</evidence>
<keyword evidence="3" id="KW-0479">Metal-binding</keyword>
<accession>G8R3K7</accession>
<keyword evidence="7" id="KW-1133">Transmembrane helix</keyword>
<dbReference type="InterPro" id="IPR014116">
    <property type="entry name" value="Cyt_c_oxidase_cbb3_FixG"/>
</dbReference>
<dbReference type="PANTHER" id="PTHR30176">
    <property type="entry name" value="FERREDOXIN-TYPE PROTEIN NAPH"/>
    <property type="match status" value="1"/>
</dbReference>
<feature type="transmembrane region" description="Helical" evidence="7">
    <location>
        <begin position="85"/>
        <end position="111"/>
    </location>
</feature>
<evidence type="ECO:0000256" key="5">
    <source>
        <dbReference type="ARBA" id="ARBA00023004"/>
    </source>
</evidence>
<dbReference type="PANTHER" id="PTHR30176:SF3">
    <property type="entry name" value="FERREDOXIN-TYPE PROTEIN NAPH"/>
    <property type="match status" value="1"/>
</dbReference>
<feature type="domain" description="4Fe-4S ferredoxin-type" evidence="8">
    <location>
        <begin position="259"/>
        <end position="287"/>
    </location>
</feature>
<keyword evidence="6" id="KW-0411">Iron-sulfur</keyword>
<keyword evidence="4" id="KW-0249">Electron transport</keyword>
<dbReference type="HOGENOM" id="CLU_032118_2_0_10"/>
<sequence length="470" mass="53692">MGVHIPNPNFRDHIGTIDESGKRKFLYPRKTNGKFTNYRRIASYILLAILLFTPFIQIDGEPFMMFNILERKFILFGKIFWPEDFLLALVAMLIGVLFIAVFTVAFGRLFCGWICPQTIFMEHVFRRIEYWIDGDRNQQMRLAKMKWNAEKIRKRVFKNGIFFAISFGISNIFLMYIIGRDAWWEIVSDNPVNHIAGLASMLIFTGVFFFVFAWFREQVCIIVCPYGRLQSVLLDRNSIVIAYDYVRGEIRSKFKKSEDREAVGKGDCIDCNQCVEVCPTGIDIRNGTQLECINCTACMDACDHVMDKINRPRGLIRYDSENNIANNTKKILTARVIGYLGVLVILTGLFGFLLAGRTAVDTLILRTPGQLYQKVSADTLSNLYNYKMVNKTAEDMELEVKLLEPKGRLQLIGANPIELGKGDLSEGAMIIFLAKDDLESNNTDLKIGIFKQGVMIDEVETSFNGPIVRR</sequence>
<dbReference type="SUPFAM" id="SSF54862">
    <property type="entry name" value="4Fe-4S ferredoxins"/>
    <property type="match status" value="1"/>
</dbReference>
<dbReference type="InterPro" id="IPR032879">
    <property type="entry name" value="FixG_C"/>
</dbReference>
<dbReference type="EMBL" id="CP003156">
    <property type="protein sequence ID" value="AEV33063.1"/>
    <property type="molecule type" value="Genomic_DNA"/>
</dbReference>
<keyword evidence="7" id="KW-0472">Membrane</keyword>
<keyword evidence="5" id="KW-0408">Iron</keyword>
<dbReference type="InterPro" id="IPR051684">
    <property type="entry name" value="Electron_Trans/Redox"/>
</dbReference>
<dbReference type="InterPro" id="IPR017896">
    <property type="entry name" value="4Fe4S_Fe-S-bd"/>
</dbReference>
<keyword evidence="10" id="KW-1185">Reference proteome</keyword>
<dbReference type="eggNOG" id="COG0348">
    <property type="taxonomic scope" value="Bacteria"/>
</dbReference>
<keyword evidence="1" id="KW-0813">Transport</keyword>
<dbReference type="GO" id="GO:0046872">
    <property type="term" value="F:metal ion binding"/>
    <property type="evidence" value="ECO:0007669"/>
    <property type="project" value="UniProtKB-KW"/>
</dbReference>
<dbReference type="NCBIfam" id="TIGR02745">
    <property type="entry name" value="ccoG_rdxA_fixG"/>
    <property type="match status" value="1"/>
</dbReference>
<evidence type="ECO:0000256" key="1">
    <source>
        <dbReference type="ARBA" id="ARBA00022448"/>
    </source>
</evidence>
<dbReference type="PROSITE" id="PS51379">
    <property type="entry name" value="4FE4S_FER_2"/>
    <property type="match status" value="1"/>
</dbReference>
<evidence type="ECO:0000256" key="4">
    <source>
        <dbReference type="ARBA" id="ARBA00022982"/>
    </source>
</evidence>
<dbReference type="Gene3D" id="3.30.70.20">
    <property type="match status" value="1"/>
</dbReference>
<dbReference type="OrthoDB" id="9811700at2"/>
<proteinExistence type="predicted"/>
<dbReference type="InterPro" id="IPR013783">
    <property type="entry name" value="Ig-like_fold"/>
</dbReference>
<dbReference type="GO" id="GO:0005886">
    <property type="term" value="C:plasma membrane"/>
    <property type="evidence" value="ECO:0007669"/>
    <property type="project" value="TreeGrafter"/>
</dbReference>
<dbReference type="KEGG" id="oho:Oweho_2088"/>
<feature type="transmembrane region" description="Helical" evidence="7">
    <location>
        <begin position="336"/>
        <end position="356"/>
    </location>
</feature>
<evidence type="ECO:0000256" key="3">
    <source>
        <dbReference type="ARBA" id="ARBA00022723"/>
    </source>
</evidence>
<reference evidence="9 10" key="1">
    <citation type="journal article" date="2012" name="Stand. Genomic Sci.">
        <title>Genome sequence of the orange-pigmented seawater bacterium Owenweeksia hongkongensis type strain (UST20020801(T)).</title>
        <authorList>
            <person name="Riedel T."/>
            <person name="Held B."/>
            <person name="Nolan M."/>
            <person name="Lucas S."/>
            <person name="Lapidus A."/>
            <person name="Tice H."/>
            <person name="Del Rio T.G."/>
            <person name="Cheng J.F."/>
            <person name="Han C."/>
            <person name="Tapia R."/>
            <person name="Goodwin L.A."/>
            <person name="Pitluck S."/>
            <person name="Liolios K."/>
            <person name="Mavromatis K."/>
            <person name="Pagani I."/>
            <person name="Ivanova N."/>
            <person name="Mikhailova N."/>
            <person name="Pati A."/>
            <person name="Chen A."/>
            <person name="Palaniappan K."/>
            <person name="Rohde M."/>
            <person name="Tindall B.J."/>
            <person name="Detter J.C."/>
            <person name="Goker M."/>
            <person name="Woyke T."/>
            <person name="Bristow J."/>
            <person name="Eisen J.A."/>
            <person name="Markowitz V."/>
            <person name="Hugenholtz P."/>
            <person name="Klenk H.P."/>
            <person name="Kyrpides N.C."/>
        </authorList>
    </citation>
    <scope>NUCLEOTIDE SEQUENCE</scope>
    <source>
        <strain evidence="10">DSM 17368 / JCM 12287 / NRRL B-23963</strain>
    </source>
</reference>
<keyword evidence="7" id="KW-0812">Transmembrane</keyword>
<evidence type="ECO:0000313" key="10">
    <source>
        <dbReference type="Proteomes" id="UP000005631"/>
    </source>
</evidence>
<protein>
    <submittedName>
        <fullName evidence="9">Cytochrome c oxidase accessory protein FixG</fullName>
    </submittedName>
</protein>
<dbReference type="PROSITE" id="PS00198">
    <property type="entry name" value="4FE4S_FER_1"/>
    <property type="match status" value="1"/>
</dbReference>
<dbReference type="Proteomes" id="UP000005631">
    <property type="component" value="Chromosome"/>
</dbReference>
<keyword evidence="2" id="KW-0004">4Fe-4S</keyword>
<dbReference type="Gene3D" id="2.60.40.10">
    <property type="entry name" value="Immunoglobulins"/>
    <property type="match status" value="1"/>
</dbReference>
<dbReference type="Pfam" id="PF12801">
    <property type="entry name" value="Fer4_5"/>
    <property type="match status" value="1"/>
</dbReference>
<evidence type="ECO:0000259" key="8">
    <source>
        <dbReference type="PROSITE" id="PS51379"/>
    </source>
</evidence>
<dbReference type="AlphaFoldDB" id="G8R3K7"/>
<organism evidence="9 10">
    <name type="scientific">Owenweeksia hongkongensis (strain DSM 17368 / CIP 108786 / JCM 12287 / NRRL B-23963 / UST20020801)</name>
    <dbReference type="NCBI Taxonomy" id="926562"/>
    <lineage>
        <taxon>Bacteria</taxon>
        <taxon>Pseudomonadati</taxon>
        <taxon>Bacteroidota</taxon>
        <taxon>Flavobacteriia</taxon>
        <taxon>Flavobacteriales</taxon>
        <taxon>Owenweeksiaceae</taxon>
        <taxon>Owenweeksia</taxon>
    </lineage>
</organism>
<gene>
    <name evidence="9" type="ordered locus">Oweho_2088</name>
</gene>
<feature type="transmembrane region" description="Helical" evidence="7">
    <location>
        <begin position="41"/>
        <end position="58"/>
    </location>
</feature>
<feature type="transmembrane region" description="Helical" evidence="7">
    <location>
        <begin position="191"/>
        <end position="215"/>
    </location>
</feature>
<evidence type="ECO:0000256" key="2">
    <source>
        <dbReference type="ARBA" id="ARBA00022485"/>
    </source>
</evidence>
<evidence type="ECO:0000256" key="7">
    <source>
        <dbReference type="SAM" id="Phobius"/>
    </source>
</evidence>